<dbReference type="InterPro" id="IPR017046">
    <property type="entry name" value="Prenylcysteine_Oxase1"/>
</dbReference>
<keyword evidence="18" id="KW-1185">Reference proteome</keyword>
<keyword evidence="6" id="KW-0732">Signal</keyword>
<keyword evidence="12" id="KW-0906">Nuclear pore complex</keyword>
<comment type="caution">
    <text evidence="17">The sequence shown here is derived from an EMBL/GenBank/DDBJ whole genome shotgun (WGS) entry which is preliminary data.</text>
</comment>
<organism evidence="17 18">
    <name type="scientific">Trichinella pseudospiralis</name>
    <name type="common">Parasitic roundworm</name>
    <dbReference type="NCBI Taxonomy" id="6337"/>
    <lineage>
        <taxon>Eukaryota</taxon>
        <taxon>Metazoa</taxon>
        <taxon>Ecdysozoa</taxon>
        <taxon>Nematoda</taxon>
        <taxon>Enoplea</taxon>
        <taxon>Dorylaimia</taxon>
        <taxon>Trichinellida</taxon>
        <taxon>Trichinellidae</taxon>
        <taxon>Trichinella</taxon>
    </lineage>
</organism>
<dbReference type="GO" id="GO:0051028">
    <property type="term" value="P:mRNA transport"/>
    <property type="evidence" value="ECO:0007669"/>
    <property type="project" value="UniProtKB-KW"/>
</dbReference>
<keyword evidence="11" id="KW-0811">Translocation</keyword>
<dbReference type="SMART" id="SM00160">
    <property type="entry name" value="RanBD"/>
    <property type="match status" value="1"/>
</dbReference>
<evidence type="ECO:0000256" key="13">
    <source>
        <dbReference type="ARBA" id="ARBA00023180"/>
    </source>
</evidence>
<evidence type="ECO:0000313" key="18">
    <source>
        <dbReference type="Proteomes" id="UP000054805"/>
    </source>
</evidence>
<evidence type="ECO:0000256" key="12">
    <source>
        <dbReference type="ARBA" id="ARBA00023132"/>
    </source>
</evidence>
<keyword evidence="14" id="KW-0539">Nucleus</keyword>
<dbReference type="InterPro" id="IPR010795">
    <property type="entry name" value="Prenylcys_lyase"/>
</dbReference>
<evidence type="ECO:0000313" key="17">
    <source>
        <dbReference type="EMBL" id="KRZ33972.1"/>
    </source>
</evidence>
<evidence type="ECO:0000256" key="1">
    <source>
        <dbReference type="ARBA" id="ARBA00001974"/>
    </source>
</evidence>
<dbReference type="GO" id="GO:0015031">
    <property type="term" value="P:protein transport"/>
    <property type="evidence" value="ECO:0007669"/>
    <property type="project" value="UniProtKB-KW"/>
</dbReference>
<dbReference type="GO" id="GO:0001735">
    <property type="term" value="F:prenylcysteine oxidase activity"/>
    <property type="evidence" value="ECO:0007669"/>
    <property type="project" value="InterPro"/>
</dbReference>
<feature type="region of interest" description="Disordered" evidence="15">
    <location>
        <begin position="780"/>
        <end position="826"/>
    </location>
</feature>
<dbReference type="Pfam" id="PF08911">
    <property type="entry name" value="NUP50"/>
    <property type="match status" value="1"/>
</dbReference>
<dbReference type="GO" id="GO:0005643">
    <property type="term" value="C:nuclear pore"/>
    <property type="evidence" value="ECO:0007669"/>
    <property type="project" value="UniProtKB-SubCell"/>
</dbReference>
<gene>
    <name evidence="17" type="primary">Pcyox1</name>
    <name evidence="17" type="ORF">T4B_14792</name>
</gene>
<evidence type="ECO:0000256" key="15">
    <source>
        <dbReference type="SAM" id="MobiDB-lite"/>
    </source>
</evidence>
<dbReference type="PANTHER" id="PTHR15944:SF0">
    <property type="entry name" value="PRENYLCYSTEINE LYASE DOMAIN-CONTAINING PROTEIN"/>
    <property type="match status" value="1"/>
</dbReference>
<name>A0A0V1JGH9_TRIPS</name>
<keyword evidence="5" id="KW-0285">Flavoprotein</keyword>
<evidence type="ECO:0000256" key="2">
    <source>
        <dbReference type="ARBA" id="ARBA00004567"/>
    </source>
</evidence>
<evidence type="ECO:0000256" key="5">
    <source>
        <dbReference type="ARBA" id="ARBA00022630"/>
    </source>
</evidence>
<feature type="compositionally biased region" description="Basic and acidic residues" evidence="15">
    <location>
        <begin position="796"/>
        <end position="826"/>
    </location>
</feature>
<dbReference type="GO" id="GO:0030328">
    <property type="term" value="P:prenylcysteine catabolic process"/>
    <property type="evidence" value="ECO:0007669"/>
    <property type="project" value="InterPro"/>
</dbReference>
<reference evidence="17 18" key="1">
    <citation type="submission" date="2015-01" db="EMBL/GenBank/DDBJ databases">
        <title>Evolution of Trichinella species and genotypes.</title>
        <authorList>
            <person name="Korhonen P.K."/>
            <person name="Edoardo P."/>
            <person name="Giuseppe L.R."/>
            <person name="Gasser R.B."/>
        </authorList>
    </citation>
    <scope>NUCLEOTIDE SEQUENCE [LARGE SCALE GENOMIC DNA]</scope>
    <source>
        <strain evidence="17">ISS588</strain>
    </source>
</reference>
<dbReference type="AlphaFoldDB" id="A0A0V1JGH9"/>
<dbReference type="SUPFAM" id="SSF50729">
    <property type="entry name" value="PH domain-like"/>
    <property type="match status" value="1"/>
</dbReference>
<dbReference type="InterPro" id="IPR036188">
    <property type="entry name" value="FAD/NAD-bd_sf"/>
</dbReference>
<evidence type="ECO:0000256" key="7">
    <source>
        <dbReference type="ARBA" id="ARBA00022816"/>
    </source>
</evidence>
<comment type="similarity">
    <text evidence="3">Belongs to the prenylcysteine oxidase family.</text>
</comment>
<dbReference type="SUPFAM" id="SSF51905">
    <property type="entry name" value="FAD/NAD(P)-binding domain"/>
    <property type="match status" value="1"/>
</dbReference>
<dbReference type="Pfam" id="PF13450">
    <property type="entry name" value="NAD_binding_8"/>
    <property type="match status" value="1"/>
</dbReference>
<evidence type="ECO:0000259" key="16">
    <source>
        <dbReference type="SMART" id="SM00160"/>
    </source>
</evidence>
<dbReference type="GO" id="GO:0030327">
    <property type="term" value="P:prenylated protein catabolic process"/>
    <property type="evidence" value="ECO:0007669"/>
    <property type="project" value="TreeGrafter"/>
</dbReference>
<evidence type="ECO:0000256" key="9">
    <source>
        <dbReference type="ARBA" id="ARBA00022927"/>
    </source>
</evidence>
<keyword evidence="4" id="KW-0813">Transport</keyword>
<dbReference type="PANTHER" id="PTHR15944">
    <property type="entry name" value="FARNESYLCYSTEINE LYASE"/>
    <property type="match status" value="1"/>
</dbReference>
<comment type="subcellular location">
    <subcellularLocation>
        <location evidence="2">Nucleus</location>
        <location evidence="2">Nuclear pore complex</location>
    </subcellularLocation>
</comment>
<dbReference type="InterPro" id="IPR011993">
    <property type="entry name" value="PH-like_dom_sf"/>
</dbReference>
<keyword evidence="7" id="KW-0509">mRNA transport</keyword>
<dbReference type="Pfam" id="PF07156">
    <property type="entry name" value="Prenylcys_lyase"/>
    <property type="match status" value="1"/>
</dbReference>
<dbReference type="EMBL" id="JYDS01000006">
    <property type="protein sequence ID" value="KRZ33972.1"/>
    <property type="molecule type" value="Genomic_DNA"/>
</dbReference>
<dbReference type="InterPro" id="IPR000156">
    <property type="entry name" value="Ran_bind_dom"/>
</dbReference>
<dbReference type="Proteomes" id="UP000054805">
    <property type="component" value="Unassembled WGS sequence"/>
</dbReference>
<dbReference type="Gene3D" id="3.50.50.60">
    <property type="entry name" value="FAD/NAD(P)-binding domain"/>
    <property type="match status" value="1"/>
</dbReference>
<keyword evidence="9" id="KW-0653">Protein transport</keyword>
<evidence type="ECO:0000256" key="4">
    <source>
        <dbReference type="ARBA" id="ARBA00022448"/>
    </source>
</evidence>
<feature type="region of interest" description="Disordered" evidence="15">
    <location>
        <begin position="585"/>
        <end position="624"/>
    </location>
</feature>
<dbReference type="CDD" id="cd13170">
    <property type="entry name" value="RanBD_NUP50"/>
    <property type="match status" value="1"/>
</dbReference>
<evidence type="ECO:0000256" key="10">
    <source>
        <dbReference type="ARBA" id="ARBA00023002"/>
    </source>
</evidence>
<keyword evidence="10" id="KW-0560">Oxidoreductase</keyword>
<keyword evidence="13" id="KW-0325">Glycoprotein</keyword>
<protein>
    <submittedName>
        <fullName evidence="17">Prenylcysteine oxidase</fullName>
    </submittedName>
</protein>
<evidence type="ECO:0000256" key="14">
    <source>
        <dbReference type="ARBA" id="ARBA00023242"/>
    </source>
</evidence>
<evidence type="ECO:0000256" key="11">
    <source>
        <dbReference type="ARBA" id="ARBA00023010"/>
    </source>
</evidence>
<keyword evidence="8" id="KW-0274">FAD</keyword>
<evidence type="ECO:0000256" key="6">
    <source>
        <dbReference type="ARBA" id="ARBA00022729"/>
    </source>
</evidence>
<feature type="compositionally biased region" description="Basic and acidic residues" evidence="15">
    <location>
        <begin position="585"/>
        <end position="612"/>
    </location>
</feature>
<evidence type="ECO:0000256" key="8">
    <source>
        <dbReference type="ARBA" id="ARBA00022827"/>
    </source>
</evidence>
<feature type="domain" description="RanBD1" evidence="16">
    <location>
        <begin position="1083"/>
        <end position="1206"/>
    </location>
</feature>
<dbReference type="InterPro" id="IPR015007">
    <property type="entry name" value="NUP2/50/61"/>
</dbReference>
<comment type="cofactor">
    <cofactor evidence="1">
        <name>FAD</name>
        <dbReference type="ChEBI" id="CHEBI:57692"/>
    </cofactor>
</comment>
<sequence>MPYHCSYAWYPVYDEDNQSRHNMLLLINASILHDFCFENENRIFFNITCYQHLPVVYGHEEFHLFYISAKIKNFDIINFVLSIVSELSMFKENGDAWNGAISNWLFMRKMELRCDSFIYHLRQLRGAGFIRCMATASALKIAVIGAGIGGTSCSYFLRQIFGDGIEIDIFDGGKVGGRLATVEIERKHYESGGSVIHPQNEYMVYFQKEFGLNRIFAIGNPCGIFNGSQLIFTESNSKLVTLFRLLVQYKLDPVRLQFAIEQCLKRFLKIYAMQKNNYCYTTVRKMFSALDADLAANMNCSLRLALTKYGIQNAIIDELVQAAMLCNYGQSVDIHSFVGIVSLAGMQQNLWSVAEGNCTVAEKLLKISKATFHSCRILEITRQVNGSFSLHLTNNETLNTRRDGYKSVVIACPLIAGQIKLNVANLPSLEPFCSPYHRTTTTFVSGILRKHHPWSNRPDFVKTILVSDVDFPIASLAKVDPLRRDDGLERQIGNYDMYKLFSRDFLTPEQLNMVFEQFSYHTAVPWLAYPEYAGQSKDCSFILTDGLYYVNAIENAASAMEMSCIGAKNVALLLASHWNGDLTKVDSSSKRTADSELIREEFDRDDEPRASEEQSSGPMAKASAEVIRKRLIKKVSRRSATNTEITGSNPFKNFTGFTNPEGYLKSKEPPVMPTPVSDPSSLEPVIEEPNIIISNMHKELSCSAVTLVQNDSELQMKQKSALANVQALNSKWLMAMCEHFEKMPFLDFSKVAFDYIKEMRILIDICVALGIQLREENQKLPKEQTTNVEGPSSFKHLSETLETPKDTSSKVTIHEPKKIASTEEEKSDKQKCMVKIYKVALPERSEANQQVKETGAVKLSQETISDGVSQKKLFKIEQGIDLIIGEKIVARKEENLTTEKKIDENNLLKLADCAKESESSSSAALSGKNFSFNMKSTTTTSSSFGTTFGGALCDQLSKEVSASASKLTFAFPSVSTSSALAKPNVYFSSPTIAAAFGDTTSTATTTSTTTTTTTTATTTVGSSLSMNLPQFSFLTGNAAASTSKGQFNLFQFNQSNTAMATTTPSVFGGFAASSSEQEDDEKYEPPKVESVQVEEEGSVYSEKCKLYFKQDKEFVLKGVGYVYLKPNDNGKVQLIVRDNTALGNLYLNIFLDELTPCQKISKNKIMLAAVPNPPIEGKSENEAVTYLINMRSEKEADTLFDLINEAKAGVEKLKPN</sequence>
<evidence type="ECO:0000256" key="3">
    <source>
        <dbReference type="ARBA" id="ARBA00009967"/>
    </source>
</evidence>
<dbReference type="Gene3D" id="2.30.29.30">
    <property type="entry name" value="Pleckstrin-homology domain (PH domain)/Phosphotyrosine-binding domain (PTB)"/>
    <property type="match status" value="1"/>
</dbReference>
<proteinExistence type="inferred from homology"/>
<accession>A0A0V1JGH9</accession>